<dbReference type="OrthoDB" id="8670769at2"/>
<feature type="transmembrane region" description="Helical" evidence="7">
    <location>
        <begin position="247"/>
        <end position="266"/>
    </location>
</feature>
<dbReference type="InterPro" id="IPR049453">
    <property type="entry name" value="Memb_transporter_dom"/>
</dbReference>
<evidence type="ECO:0000256" key="4">
    <source>
        <dbReference type="ARBA" id="ARBA00022989"/>
    </source>
</evidence>
<feature type="transmembrane region" description="Helical" evidence="7">
    <location>
        <begin position="296"/>
        <end position="312"/>
    </location>
</feature>
<dbReference type="PANTHER" id="PTHR30509">
    <property type="entry name" value="P-HYDROXYBENZOIC ACID EFFLUX PUMP SUBUNIT-RELATED"/>
    <property type="match status" value="1"/>
</dbReference>
<evidence type="ECO:0000256" key="5">
    <source>
        <dbReference type="ARBA" id="ARBA00023136"/>
    </source>
</evidence>
<dbReference type="RefSeq" id="WP_104711518.1">
    <property type="nucleotide sequence ID" value="NZ_PTRA01000001.1"/>
</dbReference>
<comment type="subcellular location">
    <subcellularLocation>
        <location evidence="1">Cell membrane</location>
        <topology evidence="1">Multi-pass membrane protein</topology>
    </subcellularLocation>
</comment>
<evidence type="ECO:0000256" key="2">
    <source>
        <dbReference type="ARBA" id="ARBA00022475"/>
    </source>
</evidence>
<evidence type="ECO:0000256" key="3">
    <source>
        <dbReference type="ARBA" id="ARBA00022692"/>
    </source>
</evidence>
<reference evidence="10" key="1">
    <citation type="submission" date="2018-02" db="EMBL/GenBank/DDBJ databases">
        <title>Genome sequencing of Solimonas sp. HR-BB.</title>
        <authorList>
            <person name="Lee Y."/>
            <person name="Jeon C.O."/>
        </authorList>
    </citation>
    <scope>NUCLEOTIDE SEQUENCE [LARGE SCALE GENOMIC DNA]</scope>
    <source>
        <strain evidence="10">HR-U</strain>
    </source>
</reference>
<feature type="transmembrane region" description="Helical" evidence="7">
    <location>
        <begin position="30"/>
        <end position="57"/>
    </location>
</feature>
<evidence type="ECO:0000256" key="6">
    <source>
        <dbReference type="ARBA" id="ARBA00043993"/>
    </source>
</evidence>
<feature type="domain" description="Integral membrane bound transporter" evidence="8">
    <location>
        <begin position="213"/>
        <end position="335"/>
    </location>
</feature>
<feature type="transmembrane region" description="Helical" evidence="7">
    <location>
        <begin position="206"/>
        <end position="235"/>
    </location>
</feature>
<organism evidence="9 10">
    <name type="scientific">Siphonobacter curvatus</name>
    <dbReference type="NCBI Taxonomy" id="2094562"/>
    <lineage>
        <taxon>Bacteria</taxon>
        <taxon>Pseudomonadati</taxon>
        <taxon>Bacteroidota</taxon>
        <taxon>Cytophagia</taxon>
        <taxon>Cytophagales</taxon>
        <taxon>Cytophagaceae</taxon>
        <taxon>Siphonobacter</taxon>
    </lineage>
</organism>
<feature type="transmembrane region" description="Helical" evidence="7">
    <location>
        <begin position="140"/>
        <end position="163"/>
    </location>
</feature>
<comment type="similarity">
    <text evidence="6">Belongs to the YccS/YhfK family.</text>
</comment>
<dbReference type="Pfam" id="PF13515">
    <property type="entry name" value="FUSC_2"/>
    <property type="match status" value="1"/>
</dbReference>
<keyword evidence="2" id="KW-1003">Cell membrane</keyword>
<evidence type="ECO:0000256" key="7">
    <source>
        <dbReference type="SAM" id="Phobius"/>
    </source>
</evidence>
<dbReference type="GO" id="GO:0005886">
    <property type="term" value="C:plasma membrane"/>
    <property type="evidence" value="ECO:0007669"/>
    <property type="project" value="UniProtKB-SubCell"/>
</dbReference>
<sequence length="350" mass="39687">MSTPSQPKQNLLKKITHQDVESAALPTLGVFVGLLLAQIPFFGPFAGFIVMVMQCLMNVRPKGTYKERLQILSYVLLILLGTTLWGIIGTYHWVNVVLGVILLSVALSYWRHFFPDDWRSINAPAAALYFFSLAVKANEIAVVAVLISGVLAILLQALMWRVWPSAFENRSPLMRLRSRRARKRTHKLDLSVASLKPDLWRYTFRLAFLLVLSVWLISYTHSFHAYWIPLTIVIVLQDNHSDTLKRVGGRILGTFIGSIIGSFILVLHPEPVLGMPLLILCMFTFLLIVKHNYPVACIFLTIYIILLIGQQTTHSFTVAIERSLFTLVGGFLVFISSFILFWNRKQIQSS</sequence>
<dbReference type="AlphaFoldDB" id="A0A2S7IPX1"/>
<feature type="transmembrane region" description="Helical" evidence="7">
    <location>
        <begin position="69"/>
        <end position="87"/>
    </location>
</feature>
<keyword evidence="10" id="KW-1185">Reference proteome</keyword>
<dbReference type="Proteomes" id="UP000239590">
    <property type="component" value="Unassembled WGS sequence"/>
</dbReference>
<keyword evidence="5 7" id="KW-0472">Membrane</keyword>
<dbReference type="PANTHER" id="PTHR30509:SF9">
    <property type="entry name" value="MULTIDRUG RESISTANCE PROTEIN MDTO"/>
    <property type="match status" value="1"/>
</dbReference>
<feature type="transmembrane region" description="Helical" evidence="7">
    <location>
        <begin position="272"/>
        <end position="289"/>
    </location>
</feature>
<feature type="transmembrane region" description="Helical" evidence="7">
    <location>
        <begin position="93"/>
        <end position="110"/>
    </location>
</feature>
<dbReference type="EMBL" id="PTRA01000001">
    <property type="protein sequence ID" value="PQA59767.1"/>
    <property type="molecule type" value="Genomic_DNA"/>
</dbReference>
<evidence type="ECO:0000259" key="8">
    <source>
        <dbReference type="Pfam" id="PF13515"/>
    </source>
</evidence>
<evidence type="ECO:0000256" key="1">
    <source>
        <dbReference type="ARBA" id="ARBA00004651"/>
    </source>
</evidence>
<feature type="transmembrane region" description="Helical" evidence="7">
    <location>
        <begin position="324"/>
        <end position="342"/>
    </location>
</feature>
<gene>
    <name evidence="9" type="ORF">C5O19_09105</name>
</gene>
<evidence type="ECO:0000313" key="9">
    <source>
        <dbReference type="EMBL" id="PQA59767.1"/>
    </source>
</evidence>
<keyword evidence="3 7" id="KW-0812">Transmembrane</keyword>
<accession>A0A2S7IPX1</accession>
<evidence type="ECO:0000313" key="10">
    <source>
        <dbReference type="Proteomes" id="UP000239590"/>
    </source>
</evidence>
<protein>
    <recommendedName>
        <fullName evidence="8">Integral membrane bound transporter domain-containing protein</fullName>
    </recommendedName>
</protein>
<keyword evidence="4 7" id="KW-1133">Transmembrane helix</keyword>
<proteinExistence type="inferred from homology"/>
<comment type="caution">
    <text evidence="9">The sequence shown here is derived from an EMBL/GenBank/DDBJ whole genome shotgun (WGS) entry which is preliminary data.</text>
</comment>
<name>A0A2S7IPX1_9BACT</name>